<dbReference type="Proteomes" id="UP000001739">
    <property type="component" value="Chromosome 1"/>
</dbReference>
<reference evidence="1 2" key="1">
    <citation type="journal article" date="2011" name="J. Bacteriol.">
        <title>Complete genome sequence of the plant growth-promoting endophyte Burkholderia phytofirmans strain PsJN.</title>
        <authorList>
            <person name="Weilharter A."/>
            <person name="Mitter B."/>
            <person name="Shin M.V."/>
            <person name="Chain P.S."/>
            <person name="Nowak J."/>
            <person name="Sessitsch A."/>
        </authorList>
    </citation>
    <scope>NUCLEOTIDE SEQUENCE [LARGE SCALE GENOMIC DNA]</scope>
    <source>
        <strain evidence="2">DSM 17436 / LMG 22146 / PsJN</strain>
    </source>
</reference>
<dbReference type="KEGG" id="bpy:Bphyt_0253"/>
<accession>B2T0W0</accession>
<dbReference type="STRING" id="398527.Bphyt_0253"/>
<sequence precursor="true">MLSHHPSCRAAASSTVAGVRASRAWGALDIATMLDISVRLHGTDHPYKWHVNDREEGFAVLDGTVDMHQREAEQAHRVQTARQ</sequence>
<evidence type="ECO:0000313" key="1">
    <source>
        <dbReference type="EMBL" id="ACD14680.1"/>
    </source>
</evidence>
<protein>
    <recommendedName>
        <fullName evidence="3">Cupin 2 conserved barrel domain protein</fullName>
    </recommendedName>
</protein>
<name>B2T0W0_PARPJ</name>
<gene>
    <name evidence="1" type="ordered locus">Bphyt_0253</name>
</gene>
<organism evidence="1 2">
    <name type="scientific">Paraburkholderia phytofirmans (strain DSM 17436 / LMG 22146 / PsJN)</name>
    <name type="common">Burkholderia phytofirmans</name>
    <dbReference type="NCBI Taxonomy" id="398527"/>
    <lineage>
        <taxon>Bacteria</taxon>
        <taxon>Pseudomonadati</taxon>
        <taxon>Pseudomonadota</taxon>
        <taxon>Betaproteobacteria</taxon>
        <taxon>Burkholderiales</taxon>
        <taxon>Burkholderiaceae</taxon>
        <taxon>Paraburkholderia</taxon>
    </lineage>
</organism>
<dbReference type="eggNOG" id="COG0662">
    <property type="taxonomic scope" value="Bacteria"/>
</dbReference>
<dbReference type="AlphaFoldDB" id="B2T0W0"/>
<dbReference type="EMBL" id="CP001052">
    <property type="protein sequence ID" value="ACD14680.1"/>
    <property type="molecule type" value="Genomic_DNA"/>
</dbReference>
<dbReference type="HOGENOM" id="CLU_2536143_0_0_4"/>
<evidence type="ECO:0008006" key="3">
    <source>
        <dbReference type="Google" id="ProtNLM"/>
    </source>
</evidence>
<evidence type="ECO:0000313" key="2">
    <source>
        <dbReference type="Proteomes" id="UP000001739"/>
    </source>
</evidence>
<proteinExistence type="predicted"/>